<dbReference type="VEuPathDB" id="FungiDB:PLEOSDRAFT_173366"/>
<keyword evidence="2" id="KW-1133">Transmembrane helix</keyword>
<dbReference type="HOGENOM" id="CLU_1050197_0_0_1"/>
<protein>
    <submittedName>
        <fullName evidence="3">Uncharacterized protein</fullName>
    </submittedName>
</protein>
<keyword evidence="2" id="KW-0812">Transmembrane</keyword>
<feature type="compositionally biased region" description="Basic and acidic residues" evidence="1">
    <location>
        <begin position="235"/>
        <end position="249"/>
    </location>
</feature>
<gene>
    <name evidence="3" type="ORF">PLEOSDRAFT_173366</name>
</gene>
<evidence type="ECO:0000313" key="3">
    <source>
        <dbReference type="EMBL" id="KDQ28984.1"/>
    </source>
</evidence>
<dbReference type="AlphaFoldDB" id="A0A067NM36"/>
<feature type="compositionally biased region" description="Acidic residues" evidence="1">
    <location>
        <begin position="225"/>
        <end position="234"/>
    </location>
</feature>
<accession>A0A067NM36</accession>
<evidence type="ECO:0000256" key="2">
    <source>
        <dbReference type="SAM" id="Phobius"/>
    </source>
</evidence>
<dbReference type="OrthoDB" id="10250130at2759"/>
<dbReference type="Proteomes" id="UP000027073">
    <property type="component" value="Unassembled WGS sequence"/>
</dbReference>
<name>A0A067NM36_PLEO1</name>
<dbReference type="InParanoid" id="A0A067NM36"/>
<organism evidence="3 4">
    <name type="scientific">Pleurotus ostreatus (strain PC15)</name>
    <name type="common">Oyster mushroom</name>
    <dbReference type="NCBI Taxonomy" id="1137138"/>
    <lineage>
        <taxon>Eukaryota</taxon>
        <taxon>Fungi</taxon>
        <taxon>Dikarya</taxon>
        <taxon>Basidiomycota</taxon>
        <taxon>Agaricomycotina</taxon>
        <taxon>Agaricomycetes</taxon>
        <taxon>Agaricomycetidae</taxon>
        <taxon>Agaricales</taxon>
        <taxon>Pleurotineae</taxon>
        <taxon>Pleurotaceae</taxon>
        <taxon>Pleurotus</taxon>
    </lineage>
</organism>
<feature type="region of interest" description="Disordered" evidence="1">
    <location>
        <begin position="211"/>
        <end position="249"/>
    </location>
</feature>
<evidence type="ECO:0000256" key="1">
    <source>
        <dbReference type="SAM" id="MobiDB-lite"/>
    </source>
</evidence>
<evidence type="ECO:0000313" key="4">
    <source>
        <dbReference type="Proteomes" id="UP000027073"/>
    </source>
</evidence>
<dbReference type="EMBL" id="KL198007">
    <property type="protein sequence ID" value="KDQ28984.1"/>
    <property type="molecule type" value="Genomic_DNA"/>
</dbReference>
<reference evidence="4" key="1">
    <citation type="journal article" date="2014" name="Proc. Natl. Acad. Sci. U.S.A.">
        <title>Extensive sampling of basidiomycete genomes demonstrates inadequacy of the white-rot/brown-rot paradigm for wood decay fungi.</title>
        <authorList>
            <person name="Riley R."/>
            <person name="Salamov A.A."/>
            <person name="Brown D.W."/>
            <person name="Nagy L.G."/>
            <person name="Floudas D."/>
            <person name="Held B.W."/>
            <person name="Levasseur A."/>
            <person name="Lombard V."/>
            <person name="Morin E."/>
            <person name="Otillar R."/>
            <person name="Lindquist E.A."/>
            <person name="Sun H."/>
            <person name="LaButti K.M."/>
            <person name="Schmutz J."/>
            <person name="Jabbour D."/>
            <person name="Luo H."/>
            <person name="Baker S.E."/>
            <person name="Pisabarro A.G."/>
            <person name="Walton J.D."/>
            <person name="Blanchette R.A."/>
            <person name="Henrissat B."/>
            <person name="Martin F."/>
            <person name="Cullen D."/>
            <person name="Hibbett D.S."/>
            <person name="Grigoriev I.V."/>
        </authorList>
    </citation>
    <scope>NUCLEOTIDE SEQUENCE [LARGE SCALE GENOMIC DNA]</scope>
    <source>
        <strain evidence="4">PC15</strain>
    </source>
</reference>
<keyword evidence="2" id="KW-0472">Membrane</keyword>
<feature type="transmembrane region" description="Helical" evidence="2">
    <location>
        <begin position="129"/>
        <end position="150"/>
    </location>
</feature>
<feature type="transmembrane region" description="Helical" evidence="2">
    <location>
        <begin position="97"/>
        <end position="123"/>
    </location>
</feature>
<proteinExistence type="predicted"/>
<sequence>MSSGGPTRTFEVLNRPARNRKKTGASLAIPMNESPSHIPRNLSDVDWLQRRRSLNAVGELDYALTQASRPTPSTPHTMDALVPPGNRISNSQPFMPSLFVSIVHILLHVFLLALSIITLIALWRRAPRAAFAVFLAWTMIFYVIMFISSWRGRPNNSLLSSLCYRIRIDPHQTPALSASPTPQSMPADVDQYPFPTDNRGPYVHHQPAYRVAPSDYSHGPRSVETDDDIDEDDDARQRQMEEEMSRRDVSIVTVPRRKLWITNPS</sequence>
<dbReference type="STRING" id="1137138.A0A067NM36"/>